<dbReference type="AlphaFoldDB" id="V6LXF0"/>
<feature type="domain" description="FCP1 homology" evidence="2">
    <location>
        <begin position="138"/>
        <end position="304"/>
    </location>
</feature>
<comment type="subcellular location">
    <subcellularLocation>
        <location evidence="1">Mitochondrion inner membrane</location>
        <topology evidence="1">Single-pass membrane protein</topology>
    </subcellularLocation>
</comment>
<accession>V6LXF0</accession>
<dbReference type="Gene3D" id="3.40.50.1000">
    <property type="entry name" value="HAD superfamily/HAD-like"/>
    <property type="match status" value="1"/>
</dbReference>
<dbReference type="SMART" id="SM00577">
    <property type="entry name" value="CPDc"/>
    <property type="match status" value="1"/>
</dbReference>
<dbReference type="PROSITE" id="PS50969">
    <property type="entry name" value="FCP1"/>
    <property type="match status" value="1"/>
</dbReference>
<dbReference type="SUPFAM" id="SSF56784">
    <property type="entry name" value="HAD-like"/>
    <property type="match status" value="1"/>
</dbReference>
<dbReference type="OrthoDB" id="287041at2759"/>
<dbReference type="InterPro" id="IPR036412">
    <property type="entry name" value="HAD-like_sf"/>
</dbReference>
<comment type="subunit">
    <text evidence="1">Component of the TIM23 complex.</text>
</comment>
<dbReference type="EMBL" id="KI545953">
    <property type="protein sequence ID" value="EST49307.1"/>
    <property type="molecule type" value="Genomic_DNA"/>
</dbReference>
<evidence type="ECO:0000313" key="4">
    <source>
        <dbReference type="EMBL" id="KAH0570559.1"/>
    </source>
</evidence>
<organism evidence="3">
    <name type="scientific">Spironucleus salmonicida</name>
    <dbReference type="NCBI Taxonomy" id="348837"/>
    <lineage>
        <taxon>Eukaryota</taxon>
        <taxon>Metamonada</taxon>
        <taxon>Diplomonadida</taxon>
        <taxon>Hexamitidae</taxon>
        <taxon>Hexamitinae</taxon>
        <taxon>Spironucleus</taxon>
    </lineage>
</organism>
<dbReference type="Proteomes" id="UP000018208">
    <property type="component" value="Unassembled WGS sequence"/>
</dbReference>
<dbReference type="InterPro" id="IPR004274">
    <property type="entry name" value="FCP1_dom"/>
</dbReference>
<name>V6LXF0_9EUKA</name>
<dbReference type="GO" id="GO:0015031">
    <property type="term" value="P:protein transport"/>
    <property type="evidence" value="ECO:0007669"/>
    <property type="project" value="UniProtKB-KW"/>
</dbReference>
<keyword evidence="1" id="KW-0809">Transit peptide</keyword>
<dbReference type="InterPro" id="IPR023214">
    <property type="entry name" value="HAD_sf"/>
</dbReference>
<dbReference type="InterPro" id="IPR050365">
    <property type="entry name" value="TIM50"/>
</dbReference>
<dbReference type="VEuPathDB" id="GiardiaDB:SS50377_26839"/>
<reference evidence="4" key="2">
    <citation type="submission" date="2020-12" db="EMBL/GenBank/DDBJ databases">
        <title>New Spironucleus salmonicida genome in near-complete chromosomes.</title>
        <authorList>
            <person name="Xu F."/>
            <person name="Kurt Z."/>
            <person name="Jimenez-Gonzalez A."/>
            <person name="Astvaldsson A."/>
            <person name="Andersson J.O."/>
            <person name="Svard S.G."/>
        </authorList>
    </citation>
    <scope>NUCLEOTIDE SEQUENCE</scope>
    <source>
        <strain evidence="4">ATCC 50377</strain>
    </source>
</reference>
<dbReference type="CDD" id="cd07521">
    <property type="entry name" value="HAD_FCP1-like"/>
    <property type="match status" value="1"/>
</dbReference>
<keyword evidence="1" id="KW-0813">Transport</keyword>
<dbReference type="PANTHER" id="PTHR12210">
    <property type="entry name" value="DULLARD PROTEIN PHOSPHATASE"/>
    <property type="match status" value="1"/>
</dbReference>
<comment type="function">
    <text evidence="1">Essential component of the TIM23 complex, a complex that mediates the translocation of transit peptide-containing proteins across the mitochondrial inner membrane.</text>
</comment>
<gene>
    <name evidence="3" type="ORF">SS50377_10531</name>
    <name evidence="4" type="ORF">SS50377_26839</name>
</gene>
<keyword evidence="1" id="KW-0496">Mitochondrion</keyword>
<keyword evidence="1" id="KW-0811">Translocation</keyword>
<dbReference type="Pfam" id="PF03031">
    <property type="entry name" value="NIF"/>
    <property type="match status" value="1"/>
</dbReference>
<reference evidence="3 4" key="1">
    <citation type="journal article" date="2014" name="PLoS Genet.">
        <title>The Genome of Spironucleus salmonicida Highlights a Fish Pathogen Adapted to Fluctuating Environments.</title>
        <authorList>
            <person name="Xu F."/>
            <person name="Jerlstrom-Hultqvist J."/>
            <person name="Einarsson E."/>
            <person name="Astvaldsson A."/>
            <person name="Svard S.G."/>
            <person name="Andersson J.O."/>
        </authorList>
    </citation>
    <scope>NUCLEOTIDE SEQUENCE</scope>
    <source>
        <strain evidence="4">ATCC 50377</strain>
    </source>
</reference>
<keyword evidence="5" id="KW-1185">Reference proteome</keyword>
<evidence type="ECO:0000313" key="3">
    <source>
        <dbReference type="EMBL" id="EST49307.1"/>
    </source>
</evidence>
<proteinExistence type="inferred from homology"/>
<keyword evidence="1" id="KW-0653">Protein transport</keyword>
<sequence>MDWITANNLESVDEQNLVQLDIYDSIENIPPPPTIKDVLVSFCIPLAVFRGRRLRARKMQDLLKTQATHAYNKSEFFSFDLETVQKLKNVLEKPIFAKRPQFTIGYNKHHINLINNKDQEEITSNDLPSGYSYFLPLIKPRKKLLCLDLDETLIRSIQNYQNGDEDFSITVVVQEKTVSFAIIKRPHLHEFLTNLAHFYDLCIYTYSIQQYADQIIDVIDPLKLIKFRLYRQHCVRMDLDDGESKFIIIKDLTRVGRCLDEILLVDNSKKTGYWQENNFILVSSFLGDRSDTLLPSLQVVLAKLGESESIYHELKKSKEG</sequence>
<dbReference type="EMBL" id="AUWU02000007">
    <property type="protein sequence ID" value="KAH0570559.1"/>
    <property type="molecule type" value="Genomic_DNA"/>
</dbReference>
<evidence type="ECO:0000256" key="1">
    <source>
        <dbReference type="RuleBase" id="RU365079"/>
    </source>
</evidence>
<dbReference type="GO" id="GO:0005744">
    <property type="term" value="C:TIM23 mitochondrial import inner membrane translocase complex"/>
    <property type="evidence" value="ECO:0007669"/>
    <property type="project" value="UniProtKB-UniRule"/>
</dbReference>
<protein>
    <recommendedName>
        <fullName evidence="1">Mitochondrial import inner membrane translocase subunit TIM50</fullName>
    </recommendedName>
</protein>
<comment type="similarity">
    <text evidence="1">Belongs to the TIM50 family.</text>
</comment>
<evidence type="ECO:0000259" key="2">
    <source>
        <dbReference type="PROSITE" id="PS50969"/>
    </source>
</evidence>
<evidence type="ECO:0000313" key="5">
    <source>
        <dbReference type="Proteomes" id="UP000018208"/>
    </source>
</evidence>